<keyword evidence="1 2" id="KW-0597">Phosphoprotein</keyword>
<dbReference type="SMART" id="SM00448">
    <property type="entry name" value="REC"/>
    <property type="match status" value="1"/>
</dbReference>
<dbReference type="PANTHER" id="PTHR44591">
    <property type="entry name" value="STRESS RESPONSE REGULATOR PROTEIN 1"/>
    <property type="match status" value="1"/>
</dbReference>
<reference evidence="4" key="1">
    <citation type="submission" date="2022-11" db="EMBL/GenBank/DDBJ databases">
        <title>Minimal conservation of predation-associated metabolite biosynthetic gene clusters underscores biosynthetic potential of Myxococcota including descriptions for ten novel species: Archangium lansinium sp. nov., Myxococcus landrumus sp. nov., Nannocystis bai.</title>
        <authorList>
            <person name="Ahearne A."/>
            <person name="Stevens C."/>
            <person name="Phillips K."/>
        </authorList>
    </citation>
    <scope>NUCLEOTIDE SEQUENCE</scope>
    <source>
        <strain evidence="4">Na p29</strain>
    </source>
</reference>
<evidence type="ECO:0000256" key="1">
    <source>
        <dbReference type="ARBA" id="ARBA00022553"/>
    </source>
</evidence>
<dbReference type="InterPro" id="IPR001789">
    <property type="entry name" value="Sig_transdc_resp-reg_receiver"/>
</dbReference>
<evidence type="ECO:0000313" key="5">
    <source>
        <dbReference type="Proteomes" id="UP001150924"/>
    </source>
</evidence>
<dbReference type="SUPFAM" id="SSF52172">
    <property type="entry name" value="CheY-like"/>
    <property type="match status" value="1"/>
</dbReference>
<feature type="modified residue" description="4-aspartylphosphate" evidence="2">
    <location>
        <position position="66"/>
    </location>
</feature>
<accession>A0A9X3EI96</accession>
<organism evidence="4 5">
    <name type="scientific">Nannocystis pusilla</name>
    <dbReference type="NCBI Taxonomy" id="889268"/>
    <lineage>
        <taxon>Bacteria</taxon>
        <taxon>Pseudomonadati</taxon>
        <taxon>Myxococcota</taxon>
        <taxon>Polyangia</taxon>
        <taxon>Nannocystales</taxon>
        <taxon>Nannocystaceae</taxon>
        <taxon>Nannocystis</taxon>
    </lineage>
</organism>
<evidence type="ECO:0000313" key="4">
    <source>
        <dbReference type="EMBL" id="MCY1004598.1"/>
    </source>
</evidence>
<dbReference type="EMBL" id="JAPNKE010000002">
    <property type="protein sequence ID" value="MCY1004598.1"/>
    <property type="molecule type" value="Genomic_DNA"/>
</dbReference>
<evidence type="ECO:0000256" key="2">
    <source>
        <dbReference type="PROSITE-ProRule" id="PRU00169"/>
    </source>
</evidence>
<dbReference type="Pfam" id="PF00072">
    <property type="entry name" value="Response_reg"/>
    <property type="match status" value="1"/>
</dbReference>
<dbReference type="GO" id="GO:0000160">
    <property type="term" value="P:phosphorelay signal transduction system"/>
    <property type="evidence" value="ECO:0007669"/>
    <property type="project" value="InterPro"/>
</dbReference>
<evidence type="ECO:0000259" key="3">
    <source>
        <dbReference type="PROSITE" id="PS50110"/>
    </source>
</evidence>
<dbReference type="Gene3D" id="3.40.50.2300">
    <property type="match status" value="1"/>
</dbReference>
<comment type="caution">
    <text evidence="4">The sequence shown here is derived from an EMBL/GenBank/DDBJ whole genome shotgun (WGS) entry which is preliminary data.</text>
</comment>
<dbReference type="RefSeq" id="WP_267766158.1">
    <property type="nucleotide sequence ID" value="NZ_JAPNKE010000002.1"/>
</dbReference>
<keyword evidence="5" id="KW-1185">Reference proteome</keyword>
<name>A0A9X3EI96_9BACT</name>
<dbReference type="Proteomes" id="UP001150924">
    <property type="component" value="Unassembled WGS sequence"/>
</dbReference>
<dbReference type="InterPro" id="IPR011006">
    <property type="entry name" value="CheY-like_superfamily"/>
</dbReference>
<feature type="domain" description="Response regulatory" evidence="3">
    <location>
        <begin position="16"/>
        <end position="126"/>
    </location>
</feature>
<sequence length="135" mass="14832">MTNQDPLNADVLKGLRVLIVEDEPMIASFLEDALTDLGCEVIGPALNMKDALRLAREARIDGAGLDINVAGEKVYPVADVLAERGLPFVFMTGYGRAGLRESDLDRPVLQKPFSFERLVEIMTQWRSSRSGTPQA</sequence>
<gene>
    <name evidence="4" type="ORF">OV079_03230</name>
</gene>
<proteinExistence type="predicted"/>
<dbReference type="PANTHER" id="PTHR44591:SF24">
    <property type="entry name" value="PROTEIN-GLUTAMATE METHYLESTERASE_PROTEIN-GLUTAMINE GLUTAMINASE 1"/>
    <property type="match status" value="1"/>
</dbReference>
<dbReference type="AlphaFoldDB" id="A0A9X3EI96"/>
<dbReference type="PROSITE" id="PS50110">
    <property type="entry name" value="RESPONSE_REGULATORY"/>
    <property type="match status" value="1"/>
</dbReference>
<protein>
    <submittedName>
        <fullName evidence="4">Response regulator</fullName>
    </submittedName>
</protein>
<dbReference type="InterPro" id="IPR050595">
    <property type="entry name" value="Bact_response_regulator"/>
</dbReference>